<proteinExistence type="predicted"/>
<evidence type="ECO:0000313" key="2">
    <source>
        <dbReference type="Proteomes" id="UP001432322"/>
    </source>
</evidence>
<comment type="caution">
    <text evidence="1">The sequence shown here is derived from an EMBL/GenBank/DDBJ whole genome shotgun (WGS) entry which is preliminary data.</text>
</comment>
<sequence>MQAVIGMKNMKIRDLESEKATALRLKFVPAQKIASTAVNRVSLLQNDNMLYRLIRVKFNGPAPPIYLPKAVGESNPVLLLFGEISTHFAQEFGRLSRDCSQQKHYLQQETQRIGMQSNLGRETVSRQQEIR</sequence>
<protein>
    <submittedName>
        <fullName evidence="1">Uncharacterized protein</fullName>
    </submittedName>
</protein>
<dbReference type="AlphaFoldDB" id="A0AAV5WHG0"/>
<accession>A0AAV5WHG0</accession>
<gene>
    <name evidence="1" type="ORF">PFISCL1PPCAC_21055</name>
</gene>
<name>A0AAV5WHG0_9BILA</name>
<dbReference type="Proteomes" id="UP001432322">
    <property type="component" value="Unassembled WGS sequence"/>
</dbReference>
<evidence type="ECO:0000313" key="1">
    <source>
        <dbReference type="EMBL" id="GMT29758.1"/>
    </source>
</evidence>
<dbReference type="EMBL" id="BTSY01000005">
    <property type="protein sequence ID" value="GMT29758.1"/>
    <property type="molecule type" value="Genomic_DNA"/>
</dbReference>
<reference evidence="1" key="1">
    <citation type="submission" date="2023-10" db="EMBL/GenBank/DDBJ databases">
        <title>Genome assembly of Pristionchus species.</title>
        <authorList>
            <person name="Yoshida K."/>
            <person name="Sommer R.J."/>
        </authorList>
    </citation>
    <scope>NUCLEOTIDE SEQUENCE</scope>
    <source>
        <strain evidence="1">RS5133</strain>
    </source>
</reference>
<keyword evidence="2" id="KW-1185">Reference proteome</keyword>
<organism evidence="1 2">
    <name type="scientific">Pristionchus fissidentatus</name>
    <dbReference type="NCBI Taxonomy" id="1538716"/>
    <lineage>
        <taxon>Eukaryota</taxon>
        <taxon>Metazoa</taxon>
        <taxon>Ecdysozoa</taxon>
        <taxon>Nematoda</taxon>
        <taxon>Chromadorea</taxon>
        <taxon>Rhabditida</taxon>
        <taxon>Rhabditina</taxon>
        <taxon>Diplogasteromorpha</taxon>
        <taxon>Diplogasteroidea</taxon>
        <taxon>Neodiplogasteridae</taxon>
        <taxon>Pristionchus</taxon>
    </lineage>
</organism>